<protein>
    <submittedName>
        <fullName evidence="2">Uncharacterized protein</fullName>
    </submittedName>
</protein>
<keyword evidence="3" id="KW-1185">Reference proteome</keyword>
<comment type="caution">
    <text evidence="2">The sequence shown here is derived from an EMBL/GenBank/DDBJ whole genome shotgun (WGS) entry which is preliminary data.</text>
</comment>
<proteinExistence type="predicted"/>
<name>A0ABN9XE20_9DINO</name>
<reference evidence="2" key="1">
    <citation type="submission" date="2023-10" db="EMBL/GenBank/DDBJ databases">
        <authorList>
            <person name="Chen Y."/>
            <person name="Shah S."/>
            <person name="Dougan E. K."/>
            <person name="Thang M."/>
            <person name="Chan C."/>
        </authorList>
    </citation>
    <scope>NUCLEOTIDE SEQUENCE [LARGE SCALE GENOMIC DNA]</scope>
</reference>
<accession>A0ABN9XE20</accession>
<dbReference type="EMBL" id="CAUYUJ010020392">
    <property type="protein sequence ID" value="CAK0897869.1"/>
    <property type="molecule type" value="Genomic_DNA"/>
</dbReference>
<feature type="region of interest" description="Disordered" evidence="1">
    <location>
        <begin position="13"/>
        <end position="116"/>
    </location>
</feature>
<organism evidence="2 3">
    <name type="scientific">Prorocentrum cordatum</name>
    <dbReference type="NCBI Taxonomy" id="2364126"/>
    <lineage>
        <taxon>Eukaryota</taxon>
        <taxon>Sar</taxon>
        <taxon>Alveolata</taxon>
        <taxon>Dinophyceae</taxon>
        <taxon>Prorocentrales</taxon>
        <taxon>Prorocentraceae</taxon>
        <taxon>Prorocentrum</taxon>
    </lineage>
</organism>
<dbReference type="Proteomes" id="UP001189429">
    <property type="component" value="Unassembled WGS sequence"/>
</dbReference>
<sequence>MAWPRQLRCTVMNAAGPDAGLGPSAPYSSRSLSSRRTAQNSARAQSSARGGAGQEPSLDAEAHWSARVPPVAQCGADCTPESEVMPPLSARAPSLSTARSGGSRGNVPAGRPFNRRLSQSGFGLYVDVTMPTSEEGPTPSKLVL</sequence>
<evidence type="ECO:0000313" key="3">
    <source>
        <dbReference type="Proteomes" id="UP001189429"/>
    </source>
</evidence>
<gene>
    <name evidence="2" type="ORF">PCOR1329_LOCUS75921</name>
</gene>
<evidence type="ECO:0000313" key="2">
    <source>
        <dbReference type="EMBL" id="CAK0897869.1"/>
    </source>
</evidence>
<evidence type="ECO:0000256" key="1">
    <source>
        <dbReference type="SAM" id="MobiDB-lite"/>
    </source>
</evidence>
<feature type="compositionally biased region" description="Low complexity" evidence="1">
    <location>
        <begin position="28"/>
        <end position="49"/>
    </location>
</feature>